<keyword evidence="2 5" id="KW-0812">Transmembrane</keyword>
<dbReference type="GO" id="GO:0035869">
    <property type="term" value="C:ciliary transition zone"/>
    <property type="evidence" value="ECO:0007669"/>
    <property type="project" value="TreeGrafter"/>
</dbReference>
<dbReference type="PANTHER" id="PTHR13531:SF0">
    <property type="entry name" value="GEO07735P1-RELATED"/>
    <property type="match status" value="1"/>
</dbReference>
<evidence type="ECO:0008006" key="7">
    <source>
        <dbReference type="Google" id="ProtNLM"/>
    </source>
</evidence>
<evidence type="ECO:0000256" key="5">
    <source>
        <dbReference type="SAM" id="Phobius"/>
    </source>
</evidence>
<dbReference type="InterPro" id="IPR019184">
    <property type="entry name" value="Uncharacterised_TM-17"/>
</dbReference>
<protein>
    <recommendedName>
        <fullName evidence="7">Transmembrane protein</fullName>
    </recommendedName>
</protein>
<proteinExistence type="predicted"/>
<organism evidence="6">
    <name type="scientific">Trypanosoma congolense (strain IL3000)</name>
    <dbReference type="NCBI Taxonomy" id="1068625"/>
    <lineage>
        <taxon>Eukaryota</taxon>
        <taxon>Discoba</taxon>
        <taxon>Euglenozoa</taxon>
        <taxon>Kinetoplastea</taxon>
        <taxon>Metakinetoplastina</taxon>
        <taxon>Trypanosomatida</taxon>
        <taxon>Trypanosomatidae</taxon>
        <taxon>Trypanosoma</taxon>
        <taxon>Nannomonas</taxon>
    </lineage>
</organism>
<dbReference type="Pfam" id="PF09799">
    <property type="entry name" value="Transmemb_17"/>
    <property type="match status" value="1"/>
</dbReference>
<keyword evidence="3 5" id="KW-1133">Transmembrane helix</keyword>
<dbReference type="GO" id="GO:0016020">
    <property type="term" value="C:membrane"/>
    <property type="evidence" value="ECO:0007669"/>
    <property type="project" value="UniProtKB-SubCell"/>
</dbReference>
<evidence type="ECO:0000256" key="2">
    <source>
        <dbReference type="ARBA" id="ARBA00022692"/>
    </source>
</evidence>
<dbReference type="EMBL" id="HE575317">
    <property type="protein sequence ID" value="CCC90226.1"/>
    <property type="molecule type" value="Genomic_DNA"/>
</dbReference>
<accession>G0ULH1</accession>
<feature type="transmembrane region" description="Helical" evidence="5">
    <location>
        <begin position="49"/>
        <end position="71"/>
    </location>
</feature>
<evidence type="ECO:0000256" key="1">
    <source>
        <dbReference type="ARBA" id="ARBA00004141"/>
    </source>
</evidence>
<evidence type="ECO:0000256" key="3">
    <source>
        <dbReference type="ARBA" id="ARBA00022989"/>
    </source>
</evidence>
<dbReference type="VEuPathDB" id="TriTrypDB:TcIL3000_4_3210"/>
<evidence type="ECO:0000313" key="6">
    <source>
        <dbReference type="EMBL" id="CCC90226.1"/>
    </source>
</evidence>
<feature type="transmembrane region" description="Helical" evidence="5">
    <location>
        <begin position="115"/>
        <end position="138"/>
    </location>
</feature>
<dbReference type="PANTHER" id="PTHR13531">
    <property type="entry name" value="GEO07735P1-RELATED-RELATED"/>
    <property type="match status" value="1"/>
</dbReference>
<name>G0ULH1_TRYCI</name>
<keyword evidence="4 5" id="KW-0472">Membrane</keyword>
<feature type="transmembrane region" description="Helical" evidence="5">
    <location>
        <begin position="12"/>
        <end position="37"/>
    </location>
</feature>
<reference evidence="6" key="1">
    <citation type="journal article" date="2012" name="Proc. Natl. Acad. Sci. U.S.A.">
        <title>Antigenic diversity is generated by distinct evolutionary mechanisms in African trypanosome species.</title>
        <authorList>
            <person name="Jackson A.P."/>
            <person name="Berry A."/>
            <person name="Aslett M."/>
            <person name="Allison H.C."/>
            <person name="Burton P."/>
            <person name="Vavrova-Anderson J."/>
            <person name="Brown R."/>
            <person name="Browne H."/>
            <person name="Corton N."/>
            <person name="Hauser H."/>
            <person name="Gamble J."/>
            <person name="Gilderthorp R."/>
            <person name="Marcello L."/>
            <person name="McQuillan J."/>
            <person name="Otto T.D."/>
            <person name="Quail M.A."/>
            <person name="Sanders M.J."/>
            <person name="van Tonder A."/>
            <person name="Ginger M.L."/>
            <person name="Field M.C."/>
            <person name="Barry J.D."/>
            <person name="Hertz-Fowler C."/>
            <person name="Berriman M."/>
        </authorList>
    </citation>
    <scope>NUCLEOTIDE SEQUENCE</scope>
    <source>
        <strain evidence="6">IL3000</strain>
    </source>
</reference>
<dbReference type="AlphaFoldDB" id="G0ULH1"/>
<comment type="subcellular location">
    <subcellularLocation>
        <location evidence="1">Membrane</location>
        <topology evidence="1">Multi-pass membrane protein</topology>
    </subcellularLocation>
</comment>
<evidence type="ECO:0000256" key="4">
    <source>
        <dbReference type="ARBA" id="ARBA00023136"/>
    </source>
</evidence>
<dbReference type="GO" id="GO:1905515">
    <property type="term" value="P:non-motile cilium assembly"/>
    <property type="evidence" value="ECO:0007669"/>
    <property type="project" value="TreeGrafter"/>
</dbReference>
<feature type="transmembrane region" description="Helical" evidence="5">
    <location>
        <begin position="83"/>
        <end position="103"/>
    </location>
</feature>
<sequence>MHMIGAPSESSSLLLQLLLYCSCGWCVVWLVVTQALLIYKGMFLHSSPMVLPIEAAASFLLLVLQICTLFLGKRGNLLCEVQATCLAVLMSLVLVSGAAYYTWLQTYVTTLDFSISFALLAFDALTALAGVYSTFGFIRAGRRQRRVLSSPTLGTSTIVDRGSARGKGE</sequence>
<gene>
    <name evidence="6" type="ORF">TCIL3000_4_3210</name>
</gene>